<keyword evidence="3" id="KW-0862">Zinc</keyword>
<keyword evidence="3" id="KW-0863">Zinc-finger</keyword>
<feature type="domain" description="SWIM-type" evidence="4">
    <location>
        <begin position="53"/>
        <end position="87"/>
    </location>
</feature>
<protein>
    <submittedName>
        <fullName evidence="7">SNF2-related protein</fullName>
    </submittedName>
</protein>
<dbReference type="SMART" id="SM00490">
    <property type="entry name" value="HELICc"/>
    <property type="match status" value="1"/>
</dbReference>
<keyword evidence="3" id="KW-0479">Metal-binding</keyword>
<keyword evidence="2" id="KW-0547">Nucleotide-binding</keyword>
<dbReference type="PROSITE" id="PS51194">
    <property type="entry name" value="HELICASE_CTER"/>
    <property type="match status" value="1"/>
</dbReference>
<evidence type="ECO:0000256" key="3">
    <source>
        <dbReference type="PROSITE-ProRule" id="PRU00325"/>
    </source>
</evidence>
<dbReference type="SMART" id="SM00487">
    <property type="entry name" value="DEXDc"/>
    <property type="match status" value="1"/>
</dbReference>
<dbReference type="InterPro" id="IPR038718">
    <property type="entry name" value="SNF2-like_sf"/>
</dbReference>
<dbReference type="Gene3D" id="3.40.50.300">
    <property type="entry name" value="P-loop containing nucleotide triphosphate hydrolases"/>
    <property type="match status" value="1"/>
</dbReference>
<dbReference type="InterPro" id="IPR000330">
    <property type="entry name" value="SNF2_N"/>
</dbReference>
<keyword evidence="8" id="KW-1185">Reference proteome</keyword>
<feature type="domain" description="Helicase ATP-binding" evidence="5">
    <location>
        <begin position="613"/>
        <end position="773"/>
    </location>
</feature>
<evidence type="ECO:0000259" key="5">
    <source>
        <dbReference type="PROSITE" id="PS51192"/>
    </source>
</evidence>
<proteinExistence type="predicted"/>
<dbReference type="Proteomes" id="UP001597048">
    <property type="component" value="Unassembled WGS sequence"/>
</dbReference>
<comment type="caution">
    <text evidence="7">The sequence shown here is derived from an EMBL/GenBank/DDBJ whole genome shotgun (WGS) entry which is preliminary data.</text>
</comment>
<gene>
    <name evidence="7" type="ORF">ACFQ1C_04740</name>
</gene>
<accession>A0ABW3KGK5</accession>
<evidence type="ECO:0000313" key="7">
    <source>
        <dbReference type="EMBL" id="MFD1007465.1"/>
    </source>
</evidence>
<evidence type="ECO:0000259" key="6">
    <source>
        <dbReference type="PROSITE" id="PS51194"/>
    </source>
</evidence>
<dbReference type="Pfam" id="PF00271">
    <property type="entry name" value="Helicase_C"/>
    <property type="match status" value="1"/>
</dbReference>
<dbReference type="EMBL" id="JBHTJS010000014">
    <property type="protein sequence ID" value="MFD1007465.1"/>
    <property type="molecule type" value="Genomic_DNA"/>
</dbReference>
<dbReference type="InterPro" id="IPR027417">
    <property type="entry name" value="P-loop_NTPase"/>
</dbReference>
<dbReference type="InterPro" id="IPR014001">
    <property type="entry name" value="Helicase_ATP-bd"/>
</dbReference>
<dbReference type="Gene3D" id="3.40.50.10810">
    <property type="entry name" value="Tandem AAA-ATPase domain"/>
    <property type="match status" value="1"/>
</dbReference>
<dbReference type="PROSITE" id="PS50966">
    <property type="entry name" value="ZF_SWIM"/>
    <property type="match status" value="1"/>
</dbReference>
<dbReference type="Pfam" id="PF00176">
    <property type="entry name" value="SNF2-rel_dom"/>
    <property type="match status" value="1"/>
</dbReference>
<organism evidence="7 8">
    <name type="scientific">Oceanisphaera ostreae</name>
    <dbReference type="NCBI Taxonomy" id="914151"/>
    <lineage>
        <taxon>Bacteria</taxon>
        <taxon>Pseudomonadati</taxon>
        <taxon>Pseudomonadota</taxon>
        <taxon>Gammaproteobacteria</taxon>
        <taxon>Aeromonadales</taxon>
        <taxon>Aeromonadaceae</taxon>
        <taxon>Oceanisphaera</taxon>
    </lineage>
</organism>
<dbReference type="PANTHER" id="PTHR10799">
    <property type="entry name" value="SNF2/RAD54 HELICASE FAMILY"/>
    <property type="match status" value="1"/>
</dbReference>
<dbReference type="InterPro" id="IPR001650">
    <property type="entry name" value="Helicase_C-like"/>
</dbReference>
<evidence type="ECO:0000256" key="1">
    <source>
        <dbReference type="ARBA" id="ARBA00022801"/>
    </source>
</evidence>
<keyword evidence="1" id="KW-0378">Hydrolase</keyword>
<keyword evidence="2" id="KW-0067">ATP-binding</keyword>
<reference evidence="8" key="1">
    <citation type="journal article" date="2019" name="Int. J. Syst. Evol. Microbiol.">
        <title>The Global Catalogue of Microorganisms (GCM) 10K type strain sequencing project: providing services to taxonomists for standard genome sequencing and annotation.</title>
        <authorList>
            <consortium name="The Broad Institute Genomics Platform"/>
            <consortium name="The Broad Institute Genome Sequencing Center for Infectious Disease"/>
            <person name="Wu L."/>
            <person name="Ma J."/>
        </authorList>
    </citation>
    <scope>NUCLEOTIDE SEQUENCE [LARGE SCALE GENOMIC DNA]</scope>
    <source>
        <strain evidence="8">CCUG 60525</strain>
    </source>
</reference>
<dbReference type="PROSITE" id="PS51192">
    <property type="entry name" value="HELICASE_ATP_BIND_1"/>
    <property type="match status" value="1"/>
</dbReference>
<feature type="domain" description="Helicase C-terminal" evidence="6">
    <location>
        <begin position="898"/>
        <end position="1058"/>
    </location>
</feature>
<dbReference type="RefSeq" id="WP_379557387.1">
    <property type="nucleotide sequence ID" value="NZ_JBHTJS010000014.1"/>
</dbReference>
<dbReference type="InterPro" id="IPR049730">
    <property type="entry name" value="SNF2/RAD54-like_C"/>
</dbReference>
<dbReference type="CDD" id="cd18793">
    <property type="entry name" value="SF2_C_SNF"/>
    <property type="match status" value="1"/>
</dbReference>
<name>A0ABW3KGK5_9GAMM</name>
<dbReference type="InterPro" id="IPR007527">
    <property type="entry name" value="Znf_SWIM"/>
</dbReference>
<dbReference type="CDD" id="cd18012">
    <property type="entry name" value="DEXQc_arch_SWI2_SNF2"/>
    <property type="match status" value="1"/>
</dbReference>
<dbReference type="SUPFAM" id="SSF52540">
    <property type="entry name" value="P-loop containing nucleoside triphosphate hydrolases"/>
    <property type="match status" value="2"/>
</dbReference>
<dbReference type="Pfam" id="PF04434">
    <property type="entry name" value="SWIM"/>
    <property type="match status" value="1"/>
</dbReference>
<evidence type="ECO:0000256" key="2">
    <source>
        <dbReference type="ARBA" id="ARBA00022806"/>
    </source>
</evidence>
<sequence length="1062" mass="120788">MHFTLDDIQQMTSPAAFKRGQIYFHQHKVMYTKLDEVHKQIIAEVQGNEPHPYEVFLFWEGQSLISDCSCPVGYNCKHGVATALQWLRARPADKEVSQDQANCSLSQWLTQLSTEVEHHQPETVLEPGRHYMLYQLESHQGQHRLVLYKAYLKKNSEWSQRKPYAAPYYATWNLPDFYLPQDSSIMQQMQLPGLQSVHELPLTGPVGAQILDQLLLSQRLILADDRTLQAGQRHTLHWEWQASGTAQRLTSKLEGLTHWEPIAVTPPYYLDRDNATIGEIATPLAGSQLAHLYTMPPVPNEQMAVTAAHLRQVFTPKQLPLAQEPELFRETTPIPHLTLAIEQGTNGHSLFGMRLHFDYGPIAVPCNGSLLPNVPPRPLSLLQEHNGHTYQIERNAPAEYGYALQLHKLEFWPSTVLEDIDPSHFWTADTHDPAQSMQQWQQFTKQELPELERKGWRISEAPDYQFEIHDARFDIELQDQHNSWFDFSLGLQLGDIKLDTMEVIGAWLQADMPAELLLPIGDDWLRVDTQPLWAIRDLLMELFDQKLLGQAVTLPAFQAAQFQHLELDDRQAPLTRAMMAQLQDFTGLQPVPVPAGLRAELRPYQQQGLDWLVFLHRYGFGGILADDMGLGKTLQALALLQHLKETNQLQQPAMILAPTSLVGNWQHEAARFTPDLKVLVIHGPQRHAAFEQINDHDLVITTYPLLLRDHEHYAQHHFSVLVLDEAQAIKNPTTKVAQQVRELKGGLHLCLSGTPLENHLGELWSLMDFVLPGLLGGRSRFNHSYRQPIENDGNRQRQQELGQRLAPFMLRRTKAEVATELPKKTEITQYVELQGKQRALYESIRVSMEKRLRTLVAQKGMARSHIEFLDALLKLRQACIDPRLVKLEKAANIKEHAKLDWLADAIPRMIEEGRHLLVFSQFTEVLGLIEADLKQQNIAYSKLTGKTRKRQEAIDRFQQGEVRVFLISLKAGGSGLNLTAADVVIHVDPWWNPAVENQATDRAHRIGQDKPVFVYKLVAADTVEERIQQMQQQKQALADALFSDAGSAGLPADSDSLLALLS</sequence>
<evidence type="ECO:0000259" key="4">
    <source>
        <dbReference type="PROSITE" id="PS50966"/>
    </source>
</evidence>
<evidence type="ECO:0000313" key="8">
    <source>
        <dbReference type="Proteomes" id="UP001597048"/>
    </source>
</evidence>
<keyword evidence="2" id="KW-0347">Helicase</keyword>